<dbReference type="AlphaFoldDB" id="Q0RVI9"/>
<organism evidence="1 2">
    <name type="scientific">Rhodococcus jostii (strain RHA1)</name>
    <dbReference type="NCBI Taxonomy" id="101510"/>
    <lineage>
        <taxon>Bacteria</taxon>
        <taxon>Bacillati</taxon>
        <taxon>Actinomycetota</taxon>
        <taxon>Actinomycetes</taxon>
        <taxon>Mycobacteriales</taxon>
        <taxon>Nocardiaceae</taxon>
        <taxon>Rhodococcus</taxon>
    </lineage>
</organism>
<dbReference type="HOGENOM" id="CLU_170432_0_0_11"/>
<dbReference type="eggNOG" id="ENOG502ZHEX">
    <property type="taxonomic scope" value="Bacteria"/>
</dbReference>
<dbReference type="PATRIC" id="fig|101510.16.peg.8884"/>
<proteinExistence type="predicted"/>
<dbReference type="OrthoDB" id="4484263at2"/>
<sequence length="103" mass="11353">MYFRITADSADLVDPQDVTAFHVVCPYGLSGDDLIAAVRRADIGEVLADGEHVMVLVSTIRLMAADRVGPGWSDAFTAMLDYAESKGWTDKDRARVRAHIERN</sequence>
<dbReference type="Proteomes" id="UP000008710">
    <property type="component" value="Plasmid pRHL3"/>
</dbReference>
<reference evidence="2" key="1">
    <citation type="journal article" date="2006" name="Proc. Natl. Acad. Sci. U.S.A.">
        <title>The complete genome of Rhodococcus sp. RHA1 provides insights into a catabolic powerhouse.</title>
        <authorList>
            <person name="McLeod M.P."/>
            <person name="Warren R.L."/>
            <person name="Hsiao W.W.L."/>
            <person name="Araki N."/>
            <person name="Myhre M."/>
            <person name="Fernandes C."/>
            <person name="Miyazawa D."/>
            <person name="Wong W."/>
            <person name="Lillquist A.L."/>
            <person name="Wang D."/>
            <person name="Dosanjh M."/>
            <person name="Hara H."/>
            <person name="Petrescu A."/>
            <person name="Morin R.D."/>
            <person name="Yang G."/>
            <person name="Stott J.M."/>
            <person name="Schein J.E."/>
            <person name="Shin H."/>
            <person name="Smailus D."/>
            <person name="Siddiqui A.S."/>
            <person name="Marra M.A."/>
            <person name="Jones S.J.M."/>
            <person name="Holt R."/>
            <person name="Brinkman F.S.L."/>
            <person name="Miyauchi K."/>
            <person name="Fukuda M."/>
            <person name="Davies J.E."/>
            <person name="Mohn W.W."/>
            <person name="Eltis L.D."/>
        </authorList>
    </citation>
    <scope>NUCLEOTIDE SEQUENCE [LARGE SCALE GENOMIC DNA]</scope>
    <source>
        <strain evidence="2">RHA1</strain>
    </source>
</reference>
<evidence type="ECO:0000313" key="2">
    <source>
        <dbReference type="Proteomes" id="UP000008710"/>
    </source>
</evidence>
<gene>
    <name evidence="1" type="ordered locus">RHA1_ro11050</name>
</gene>
<accession>Q0RVI9</accession>
<keyword evidence="1" id="KW-0614">Plasmid</keyword>
<dbReference type="KEGG" id="rha:RHA1_ro11050"/>
<name>Q0RVI9_RHOJR</name>
<geneLocation type="plasmid" evidence="1 2">
    <name>pRHL3</name>
</geneLocation>
<evidence type="ECO:0000313" key="1">
    <source>
        <dbReference type="EMBL" id="ABH00697.1"/>
    </source>
</evidence>
<dbReference type="RefSeq" id="WP_011600325.1">
    <property type="nucleotide sequence ID" value="NC_008271.1"/>
</dbReference>
<dbReference type="EMBL" id="CP000434">
    <property type="protein sequence ID" value="ABH00697.1"/>
    <property type="molecule type" value="Genomic_DNA"/>
</dbReference>
<protein>
    <submittedName>
        <fullName evidence="1">Uncharacterized protein</fullName>
    </submittedName>
</protein>